<evidence type="ECO:0000313" key="5">
    <source>
        <dbReference type="Proteomes" id="UP000267606"/>
    </source>
</evidence>
<reference evidence="6" key="1">
    <citation type="submission" date="2016-06" db="UniProtKB">
        <authorList>
            <consortium name="WormBaseParasite"/>
        </authorList>
    </citation>
    <scope>IDENTIFICATION</scope>
</reference>
<keyword evidence="5" id="KW-1185">Reference proteome</keyword>
<organism evidence="6">
    <name type="scientific">Onchocerca flexuosa</name>
    <dbReference type="NCBI Taxonomy" id="387005"/>
    <lineage>
        <taxon>Eukaryota</taxon>
        <taxon>Metazoa</taxon>
        <taxon>Ecdysozoa</taxon>
        <taxon>Nematoda</taxon>
        <taxon>Chromadorea</taxon>
        <taxon>Rhabditida</taxon>
        <taxon>Spirurina</taxon>
        <taxon>Spiruromorpha</taxon>
        <taxon>Filarioidea</taxon>
        <taxon>Onchocercidae</taxon>
        <taxon>Onchocerca</taxon>
    </lineage>
</organism>
<dbReference type="Pfam" id="PF26573">
    <property type="entry name" value="TPR_Epg5_2"/>
    <property type="match status" value="1"/>
</dbReference>
<dbReference type="PANTHER" id="PTHR31139:SF4">
    <property type="entry name" value="ECTOPIC P GRANULES PROTEIN 5 HOMOLOG"/>
    <property type="match status" value="1"/>
</dbReference>
<feature type="domain" description="Epg5-like TPR" evidence="3">
    <location>
        <begin position="8"/>
        <end position="149"/>
    </location>
</feature>
<dbReference type="PANTHER" id="PTHR31139">
    <property type="entry name" value="ECTOPIC P GRANULES PROTEIN 5 HOMOLOG"/>
    <property type="match status" value="1"/>
</dbReference>
<name>A0A183HDE4_9BILA</name>
<gene>
    <name evidence="4" type="ORF">OFLC_LOCUS5505</name>
</gene>
<dbReference type="GO" id="GO:0097352">
    <property type="term" value="P:autophagosome maturation"/>
    <property type="evidence" value="ECO:0007669"/>
    <property type="project" value="TreeGrafter"/>
</dbReference>
<evidence type="ECO:0000313" key="4">
    <source>
        <dbReference type="EMBL" id="VDO43394.1"/>
    </source>
</evidence>
<protein>
    <submittedName>
        <fullName evidence="6">Centromere protein L</fullName>
    </submittedName>
</protein>
<dbReference type="WBParaSite" id="OFLC_0000550501-mRNA-1">
    <property type="protein sequence ID" value="OFLC_0000550501-mRNA-1"/>
    <property type="gene ID" value="OFLC_0000550501"/>
</dbReference>
<dbReference type="InterPro" id="IPR051436">
    <property type="entry name" value="Autophagy-related_EPG5"/>
</dbReference>
<dbReference type="Proteomes" id="UP000267606">
    <property type="component" value="Unassembled WGS sequence"/>
</dbReference>
<comment type="similarity">
    <text evidence="1">Belongs to the EPG5 family.</text>
</comment>
<evidence type="ECO:0000256" key="2">
    <source>
        <dbReference type="ARBA" id="ARBA00023006"/>
    </source>
</evidence>
<evidence type="ECO:0000256" key="1">
    <source>
        <dbReference type="ARBA" id="ARBA00010948"/>
    </source>
</evidence>
<dbReference type="InterPro" id="IPR058750">
    <property type="entry name" value="TPR_Epg5"/>
</dbReference>
<reference evidence="4 5" key="2">
    <citation type="submission" date="2018-11" db="EMBL/GenBank/DDBJ databases">
        <authorList>
            <consortium name="Pathogen Informatics"/>
        </authorList>
    </citation>
    <scope>NUCLEOTIDE SEQUENCE [LARGE SCALE GENOMIC DNA]</scope>
</reference>
<keyword evidence="2" id="KW-0072">Autophagy</keyword>
<proteinExistence type="inferred from homology"/>
<dbReference type="EMBL" id="UZAJ01004767">
    <property type="protein sequence ID" value="VDO43394.1"/>
    <property type="molecule type" value="Genomic_DNA"/>
</dbReference>
<accession>A0A183HDE4</accession>
<evidence type="ECO:0000259" key="3">
    <source>
        <dbReference type="Pfam" id="PF26573"/>
    </source>
</evidence>
<dbReference type="STRING" id="387005.A0A183HDE4"/>
<dbReference type="GO" id="GO:0005737">
    <property type="term" value="C:cytoplasm"/>
    <property type="evidence" value="ECO:0007669"/>
    <property type="project" value="TreeGrafter"/>
</dbReference>
<sequence>MIFIFDFQKAASKSHVNIPVERLHFHRWLQFGCSNNVKEHPIFPFILQNLAIHLYSRKNYLTTKFCFGEKYLTNLSSKPLFEELREKILPQMEYKSEKGISLFYKAFAQWLSNPKICSMSFHAFDDFLLDHLLQFIVADDFHPWVEYMNIDELRKKISDEQKLYIFACHLGSLVVSPPIIRARNFTQLITQFSKRSQALPYPVIPLHPTLPQEIPFDLSIACNSRRCLKPYAAHLREISEAARVFVSAKDQMEILDDEYVGYYPDLYGKSATELAIVLKCGTAFGSKCAHPITSTVIVTASRYQTSIEAKMKANRQKRSNELASIYSKLFEQTSLHCANLENIILKMHNHMKNVDSLSSMHTKLRDAGRILFYHSTSSITSLEMIFPAAADSYAFVLAKLGE</sequence>
<dbReference type="AlphaFoldDB" id="A0A183HDE4"/>
<evidence type="ECO:0000313" key="6">
    <source>
        <dbReference type="WBParaSite" id="OFLC_0000550501-mRNA-1"/>
    </source>
</evidence>